<dbReference type="SUPFAM" id="SSF52467">
    <property type="entry name" value="DHS-like NAD/FAD-binding domain"/>
    <property type="match status" value="1"/>
</dbReference>
<feature type="binding site" evidence="4 5">
    <location>
        <position position="131"/>
    </location>
    <ligand>
        <name>Zn(2+)</name>
        <dbReference type="ChEBI" id="CHEBI:29105"/>
    </ligand>
</feature>
<dbReference type="NCBIfam" id="NF001752">
    <property type="entry name" value="PRK00481.1-1"/>
    <property type="match status" value="1"/>
</dbReference>
<comment type="cofactor">
    <cofactor evidence="4">
        <name>Zn(2+)</name>
        <dbReference type="ChEBI" id="CHEBI:29105"/>
    </cofactor>
    <text evidence="4">Binds 1 zinc ion per subunit.</text>
</comment>
<keyword evidence="4 5" id="KW-0862">Zinc</keyword>
<keyword evidence="8" id="KW-1185">Reference proteome</keyword>
<feature type="binding site" evidence="4">
    <location>
        <position position="23"/>
    </location>
    <ligand>
        <name>NAD(+)</name>
        <dbReference type="ChEBI" id="CHEBI:57540"/>
    </ligand>
</feature>
<organism evidence="7 8">
    <name type="scientific">Sellimonas caecigallum</name>
    <dbReference type="NCBI Taxonomy" id="2592333"/>
    <lineage>
        <taxon>Bacteria</taxon>
        <taxon>Bacillati</taxon>
        <taxon>Bacillota</taxon>
        <taxon>Clostridia</taxon>
        <taxon>Lachnospirales</taxon>
        <taxon>Lachnospiraceae</taxon>
        <taxon>Sellimonas</taxon>
    </lineage>
</organism>
<gene>
    <name evidence="4" type="primary">cobB</name>
    <name evidence="7" type="ORF">FLB61_03700</name>
</gene>
<dbReference type="EC" id="2.3.1.286" evidence="4"/>
<evidence type="ECO:0000256" key="3">
    <source>
        <dbReference type="ARBA" id="ARBA00023027"/>
    </source>
</evidence>
<keyword evidence="1 4" id="KW-0963">Cytoplasm</keyword>
<evidence type="ECO:0000256" key="4">
    <source>
        <dbReference type="HAMAP-Rule" id="MF_01968"/>
    </source>
</evidence>
<dbReference type="NCBIfam" id="NF001753">
    <property type="entry name" value="PRK00481.1-3"/>
    <property type="match status" value="1"/>
</dbReference>
<sequence length="240" mass="27007">MDEIQRLQKMTEESNRIVFFGGAGVSTESNIPDFRSEDGLYNQKYKYPPETIISHSFFLRNPEEFYRFYKDRMMCLDARPNPAHRKLAELEAAGKLSAVVTQNIDGLHQKAGSKTVYELHGSIHRNYCMKCGKFYDASYVKEAVGIPRCTCGGMIKPDVVLYEEGLDMTTIQKSVEAIVNADMLIIGGTSLVVYPAAGFIDYFRGKYLVVINKAETAKSVDADLVIRKPIGKVMEQIHVL</sequence>
<evidence type="ECO:0000256" key="1">
    <source>
        <dbReference type="ARBA" id="ARBA00022490"/>
    </source>
</evidence>
<dbReference type="InterPro" id="IPR050134">
    <property type="entry name" value="NAD-dep_sirtuin_deacylases"/>
</dbReference>
<feature type="binding site" evidence="4 5">
    <location>
        <position position="149"/>
    </location>
    <ligand>
        <name>Zn(2+)</name>
        <dbReference type="ChEBI" id="CHEBI:29105"/>
    </ligand>
</feature>
<dbReference type="Proteomes" id="UP000779049">
    <property type="component" value="Unassembled WGS sequence"/>
</dbReference>
<feature type="binding site" evidence="4">
    <location>
        <position position="34"/>
    </location>
    <ligand>
        <name>nicotinamide</name>
        <dbReference type="ChEBI" id="CHEBI:17154"/>
    </ligand>
</feature>
<dbReference type="InterPro" id="IPR029035">
    <property type="entry name" value="DHS-like_NAD/FAD-binding_dom"/>
</dbReference>
<comment type="caution">
    <text evidence="7">The sequence shown here is derived from an EMBL/GenBank/DDBJ whole genome shotgun (WGS) entry which is preliminary data.</text>
</comment>
<comment type="subcellular location">
    <subcellularLocation>
        <location evidence="4">Cytoplasm</location>
    </subcellularLocation>
</comment>
<feature type="binding site" evidence="4">
    <location>
        <position position="27"/>
    </location>
    <ligand>
        <name>NAD(+)</name>
        <dbReference type="ChEBI" id="CHEBI:57540"/>
    </ligand>
</feature>
<feature type="binding site" evidence="4">
    <location>
        <position position="34"/>
    </location>
    <ligand>
        <name>NAD(+)</name>
        <dbReference type="ChEBI" id="CHEBI:57540"/>
    </ligand>
</feature>
<accession>A0ABS7L5L9</accession>
<evidence type="ECO:0000313" key="8">
    <source>
        <dbReference type="Proteomes" id="UP000779049"/>
    </source>
</evidence>
<feature type="binding site" evidence="4">
    <location>
        <position position="104"/>
    </location>
    <ligand>
        <name>nicotinamide</name>
        <dbReference type="ChEBI" id="CHEBI:17154"/>
    </ligand>
</feature>
<dbReference type="Gene3D" id="3.40.50.1220">
    <property type="entry name" value="TPP-binding domain"/>
    <property type="match status" value="1"/>
</dbReference>
<dbReference type="InterPro" id="IPR026590">
    <property type="entry name" value="Ssirtuin_cat_dom"/>
</dbReference>
<dbReference type="Pfam" id="PF02146">
    <property type="entry name" value="SIR2"/>
    <property type="match status" value="1"/>
</dbReference>
<dbReference type="PROSITE" id="PS50305">
    <property type="entry name" value="SIRTUIN"/>
    <property type="match status" value="1"/>
</dbReference>
<feature type="active site" description="Proton acceptor" evidence="4 5">
    <location>
        <position position="120"/>
    </location>
</feature>
<name>A0ABS7L5L9_9FIRM</name>
<keyword evidence="3 4" id="KW-0520">NAD</keyword>
<proteinExistence type="inferred from homology"/>
<dbReference type="PANTHER" id="PTHR11085">
    <property type="entry name" value="NAD-DEPENDENT PROTEIN DEACYLASE SIRTUIN-5, MITOCHONDRIAL-RELATED"/>
    <property type="match status" value="1"/>
</dbReference>
<feature type="domain" description="Deacetylase sirtuin-type" evidence="6">
    <location>
        <begin position="1"/>
        <end position="240"/>
    </location>
</feature>
<evidence type="ECO:0000256" key="5">
    <source>
        <dbReference type="PROSITE-ProRule" id="PRU00236"/>
    </source>
</evidence>
<dbReference type="HAMAP" id="MF_01968">
    <property type="entry name" value="Sirtuin_ClassU"/>
    <property type="match status" value="1"/>
</dbReference>
<feature type="binding site" evidence="4">
    <location>
        <position position="105"/>
    </location>
    <ligand>
        <name>NAD(+)</name>
        <dbReference type="ChEBI" id="CHEBI:57540"/>
    </ligand>
</feature>
<reference evidence="7 8" key="1">
    <citation type="journal article" date="2020" name="New Microbes New Infect">
        <title>Sellimonas caecigallum sp. nov., description and genome sequence of a new member of the Sellimonas genus isolated from the cecum of feral chicken.</title>
        <authorList>
            <person name="Wongkuna S."/>
            <person name="Ghimire S."/>
            <person name="Antony L."/>
            <person name="Chankhamhaengdecha S."/>
            <person name="Janvilisri T."/>
            <person name="Scaria J."/>
        </authorList>
    </citation>
    <scope>NUCLEOTIDE SEQUENCE [LARGE SCALE GENOMIC DNA]</scope>
    <source>
        <strain evidence="7 8">SW451</strain>
    </source>
</reference>
<comment type="catalytic activity">
    <reaction evidence="4">
        <text>N(6)-acetyl-L-lysyl-[protein] + NAD(+) + H2O = 2''-O-acetyl-ADP-D-ribose + nicotinamide + L-lysyl-[protein]</text>
        <dbReference type="Rhea" id="RHEA:43636"/>
        <dbReference type="Rhea" id="RHEA-COMP:9752"/>
        <dbReference type="Rhea" id="RHEA-COMP:10731"/>
        <dbReference type="ChEBI" id="CHEBI:15377"/>
        <dbReference type="ChEBI" id="CHEBI:17154"/>
        <dbReference type="ChEBI" id="CHEBI:29969"/>
        <dbReference type="ChEBI" id="CHEBI:57540"/>
        <dbReference type="ChEBI" id="CHEBI:61930"/>
        <dbReference type="ChEBI" id="CHEBI:83767"/>
        <dbReference type="EC" id="2.3.1.286"/>
    </reaction>
</comment>
<comment type="caution">
    <text evidence="4">Lacks conserved residue(s) required for the propagation of feature annotation.</text>
</comment>
<dbReference type="Gene3D" id="3.30.1600.10">
    <property type="entry name" value="SIR2/SIRT2 'Small Domain"/>
    <property type="match status" value="1"/>
</dbReference>
<dbReference type="PANTHER" id="PTHR11085:SF4">
    <property type="entry name" value="NAD-DEPENDENT PROTEIN DEACYLASE"/>
    <property type="match status" value="1"/>
</dbReference>
<feature type="binding site" evidence="4">
    <location>
        <position position="120"/>
    </location>
    <ligand>
        <name>NAD(+)</name>
        <dbReference type="ChEBI" id="CHEBI:57540"/>
    </ligand>
</feature>
<feature type="binding site" evidence="4">
    <location>
        <position position="190"/>
    </location>
    <ligand>
        <name>NAD(+)</name>
        <dbReference type="ChEBI" id="CHEBI:57540"/>
    </ligand>
</feature>
<feature type="binding site" evidence="4">
    <location>
        <position position="104"/>
    </location>
    <ligand>
        <name>NAD(+)</name>
        <dbReference type="ChEBI" id="CHEBI:57540"/>
    </ligand>
</feature>
<feature type="binding site" evidence="4">
    <location>
        <position position="102"/>
    </location>
    <ligand>
        <name>NAD(+)</name>
        <dbReference type="ChEBI" id="CHEBI:57540"/>
    </ligand>
</feature>
<feature type="binding site" evidence="4">
    <location>
        <position position="212"/>
    </location>
    <ligand>
        <name>NAD(+)</name>
        <dbReference type="ChEBI" id="CHEBI:57540"/>
    </ligand>
</feature>
<feature type="binding site" evidence="4">
    <location>
        <position position="105"/>
    </location>
    <ligand>
        <name>nicotinamide</name>
        <dbReference type="ChEBI" id="CHEBI:17154"/>
    </ligand>
</feature>
<feature type="binding site" evidence="4 5">
    <location>
        <position position="151"/>
    </location>
    <ligand>
        <name>Zn(2+)</name>
        <dbReference type="ChEBI" id="CHEBI:29105"/>
    </ligand>
</feature>
<keyword evidence="2 4" id="KW-0808">Transferase</keyword>
<evidence type="ECO:0000256" key="2">
    <source>
        <dbReference type="ARBA" id="ARBA00022679"/>
    </source>
</evidence>
<feature type="binding site" evidence="4">
    <location>
        <position position="230"/>
    </location>
    <ligand>
        <name>NAD(+)</name>
        <dbReference type="ChEBI" id="CHEBI:57540"/>
    </ligand>
</feature>
<evidence type="ECO:0000259" key="6">
    <source>
        <dbReference type="PROSITE" id="PS50305"/>
    </source>
</evidence>
<dbReference type="InterPro" id="IPR028628">
    <property type="entry name" value="Sirtuin_class_U"/>
</dbReference>
<evidence type="ECO:0000313" key="7">
    <source>
        <dbReference type="EMBL" id="MBY0758212.1"/>
    </source>
</evidence>
<feature type="binding site" evidence="4 5">
    <location>
        <position position="128"/>
    </location>
    <ligand>
        <name>Zn(2+)</name>
        <dbReference type="ChEBI" id="CHEBI:29105"/>
    </ligand>
</feature>
<comment type="similarity">
    <text evidence="4">Belongs to the sirtuin family. Class U subfamily.</text>
</comment>
<dbReference type="InterPro" id="IPR026591">
    <property type="entry name" value="Sirtuin_cat_small_dom_sf"/>
</dbReference>
<keyword evidence="4 5" id="KW-0479">Metal-binding</keyword>
<feature type="binding site" evidence="4">
    <location>
        <position position="35"/>
    </location>
    <ligand>
        <name>NAD(+)</name>
        <dbReference type="ChEBI" id="CHEBI:57540"/>
    </ligand>
</feature>
<protein>
    <recommendedName>
        <fullName evidence="4">NAD-dependent protein deacetylase</fullName>
        <ecNumber evidence="4">2.3.1.286</ecNumber>
    </recommendedName>
    <alternativeName>
        <fullName evidence="4">Regulatory protein SIR2 homolog</fullName>
    </alternativeName>
</protein>
<dbReference type="InterPro" id="IPR003000">
    <property type="entry name" value="Sirtuin"/>
</dbReference>
<dbReference type="EMBL" id="VIRV01000003">
    <property type="protein sequence ID" value="MBY0758212.1"/>
    <property type="molecule type" value="Genomic_DNA"/>
</dbReference>
<comment type="function">
    <text evidence="4">NAD-dependent protein deacetylase which modulates the activities of several enzymes which are inactive in their acetylated form.</text>
</comment>
<dbReference type="RefSeq" id="WP_221919435.1">
    <property type="nucleotide sequence ID" value="NZ_CP173660.1"/>
</dbReference>
<feature type="binding site" evidence="4">
    <location>
        <position position="189"/>
    </location>
    <ligand>
        <name>NAD(+)</name>
        <dbReference type="ChEBI" id="CHEBI:57540"/>
    </ligand>
</feature>